<sequence length="506" mass="56222">MDDKLEAKNDTAEAPQVDFKKGTLLEIDATRDITNTEHDLKFWAAVRQYPTIGLATNTKAPTLSLLLGKLGLECSAPWQTGLGMGNPIGQVLGALGCGWPLERFGRKWTLAVCCVWSICFVFVQFFSTSIGMLCAGEILGGLAYGFYVVIAPTYASEICPLALRGVLTASVNLAFVIGQFIAQGCAAGLETRLDQWAYKAPFAIQWVWPVILLTGLFFAPESPYWLIRQNRKEDARKSLMKLSSPKNRPDIEGMLVMIEQTDLLEQELEKTTTYLDCFKRANLVRTEISVMVYLIQVIGGNPLIAYANFFFEQAGLDPADAFNMGVGNTALGFVGTCLSWPLMSYFGRRTIYNSGMIFMTTVLFIIGFLDFGRSRAGVVWAQASLMDIWTFCYQMTVGPICFVIISEISATRLRSKTIAISTAVQALASIVFTVAMPYMLSSDEANWRGKAGFLFGGVSLVCYIWCFFRLPESRKRTFEELDILFERKVPARKFAKYDLLTMDAGA</sequence>
<evidence type="ECO:0000256" key="1">
    <source>
        <dbReference type="ARBA" id="ARBA00004141"/>
    </source>
</evidence>
<keyword evidence="3 7" id="KW-0813">Transport</keyword>
<dbReference type="FunFam" id="1.20.1250.20:FF:000078">
    <property type="entry name" value="MFS maltose transporter, putative"/>
    <property type="match status" value="1"/>
</dbReference>
<dbReference type="Pfam" id="PF00083">
    <property type="entry name" value="Sugar_tr"/>
    <property type="match status" value="1"/>
</dbReference>
<dbReference type="AlphaFoldDB" id="A0A9P6VG03"/>
<dbReference type="Gene3D" id="1.20.1250.20">
    <property type="entry name" value="MFS general substrate transporter like domains"/>
    <property type="match status" value="1"/>
</dbReference>
<feature type="transmembrane region" description="Helical" evidence="8">
    <location>
        <begin position="288"/>
        <end position="309"/>
    </location>
</feature>
<evidence type="ECO:0000256" key="5">
    <source>
        <dbReference type="ARBA" id="ARBA00022989"/>
    </source>
</evidence>
<comment type="caution">
    <text evidence="10">The sequence shown here is derived from an EMBL/GenBank/DDBJ whole genome shotgun (WGS) entry which is preliminary data.</text>
</comment>
<accession>A0A9P6VG03</accession>
<dbReference type="InterPro" id="IPR003663">
    <property type="entry name" value="Sugar/inositol_transpt"/>
</dbReference>
<reference evidence="10" key="1">
    <citation type="submission" date="2019-07" db="EMBL/GenBank/DDBJ databases">
        <title>Hyphodiscus hymeniophilus genome sequencing and assembly.</title>
        <authorList>
            <person name="Kramer G."/>
            <person name="Nodwell J."/>
        </authorList>
    </citation>
    <scope>NUCLEOTIDE SEQUENCE</scope>
    <source>
        <strain evidence="10">ATCC 34498</strain>
    </source>
</reference>
<feature type="transmembrane region" description="Helical" evidence="8">
    <location>
        <begin position="451"/>
        <end position="468"/>
    </location>
</feature>
<keyword evidence="11" id="KW-1185">Reference proteome</keyword>
<evidence type="ECO:0000256" key="4">
    <source>
        <dbReference type="ARBA" id="ARBA00022692"/>
    </source>
</evidence>
<dbReference type="InterPro" id="IPR020846">
    <property type="entry name" value="MFS_dom"/>
</dbReference>
<dbReference type="PROSITE" id="PS50850">
    <property type="entry name" value="MFS"/>
    <property type="match status" value="1"/>
</dbReference>
<dbReference type="OrthoDB" id="6612291at2759"/>
<evidence type="ECO:0000256" key="8">
    <source>
        <dbReference type="SAM" id="Phobius"/>
    </source>
</evidence>
<feature type="transmembrane region" description="Helical" evidence="8">
    <location>
        <begin position="321"/>
        <end position="343"/>
    </location>
</feature>
<comment type="subcellular location">
    <subcellularLocation>
        <location evidence="1">Membrane</location>
        <topology evidence="1">Multi-pass membrane protein</topology>
    </subcellularLocation>
</comment>
<dbReference type="EMBL" id="VNKQ01000013">
    <property type="protein sequence ID" value="KAG0647222.1"/>
    <property type="molecule type" value="Genomic_DNA"/>
</dbReference>
<evidence type="ECO:0000256" key="2">
    <source>
        <dbReference type="ARBA" id="ARBA00010992"/>
    </source>
</evidence>
<dbReference type="InterPro" id="IPR005829">
    <property type="entry name" value="Sugar_transporter_CS"/>
</dbReference>
<dbReference type="Proteomes" id="UP000785200">
    <property type="component" value="Unassembled WGS sequence"/>
</dbReference>
<dbReference type="NCBIfam" id="TIGR00879">
    <property type="entry name" value="SP"/>
    <property type="match status" value="1"/>
</dbReference>
<dbReference type="InterPro" id="IPR005828">
    <property type="entry name" value="MFS_sugar_transport-like"/>
</dbReference>
<dbReference type="PANTHER" id="PTHR48022:SF83">
    <property type="entry name" value="MAJOR FACILITATOR SUPERFAMILY (MFS) PROFILE DOMAIN-CONTAINING PROTEIN"/>
    <property type="match status" value="1"/>
</dbReference>
<dbReference type="PROSITE" id="PS00217">
    <property type="entry name" value="SUGAR_TRANSPORT_2"/>
    <property type="match status" value="1"/>
</dbReference>
<dbReference type="InterPro" id="IPR050360">
    <property type="entry name" value="MFS_Sugar_Transporters"/>
</dbReference>
<proteinExistence type="inferred from homology"/>
<feature type="transmembrane region" description="Helical" evidence="8">
    <location>
        <begin position="388"/>
        <end position="406"/>
    </location>
</feature>
<name>A0A9P6VG03_9HELO</name>
<gene>
    <name evidence="10" type="ORF">D0Z07_7033</name>
</gene>
<evidence type="ECO:0000259" key="9">
    <source>
        <dbReference type="PROSITE" id="PS50850"/>
    </source>
</evidence>
<feature type="domain" description="Major facilitator superfamily (MFS) profile" evidence="9">
    <location>
        <begin position="41"/>
        <end position="474"/>
    </location>
</feature>
<evidence type="ECO:0000256" key="3">
    <source>
        <dbReference type="ARBA" id="ARBA00022448"/>
    </source>
</evidence>
<keyword evidence="4 8" id="KW-0812">Transmembrane</keyword>
<dbReference type="InterPro" id="IPR036259">
    <property type="entry name" value="MFS_trans_sf"/>
</dbReference>
<organism evidence="10 11">
    <name type="scientific">Hyphodiscus hymeniophilus</name>
    <dbReference type="NCBI Taxonomy" id="353542"/>
    <lineage>
        <taxon>Eukaryota</taxon>
        <taxon>Fungi</taxon>
        <taxon>Dikarya</taxon>
        <taxon>Ascomycota</taxon>
        <taxon>Pezizomycotina</taxon>
        <taxon>Leotiomycetes</taxon>
        <taxon>Helotiales</taxon>
        <taxon>Hyphodiscaceae</taxon>
        <taxon>Hyphodiscus</taxon>
    </lineage>
</organism>
<protein>
    <submittedName>
        <fullName evidence="10">Maltose transport mal31</fullName>
    </submittedName>
</protein>
<comment type="similarity">
    <text evidence="2 7">Belongs to the major facilitator superfamily. Sugar transporter (TC 2.A.1.1) family.</text>
</comment>
<evidence type="ECO:0000313" key="11">
    <source>
        <dbReference type="Proteomes" id="UP000785200"/>
    </source>
</evidence>
<keyword evidence="6 8" id="KW-0472">Membrane</keyword>
<feature type="transmembrane region" description="Helical" evidence="8">
    <location>
        <begin position="350"/>
        <end position="368"/>
    </location>
</feature>
<keyword evidence="5 8" id="KW-1133">Transmembrane helix</keyword>
<dbReference type="SUPFAM" id="SSF103473">
    <property type="entry name" value="MFS general substrate transporter"/>
    <property type="match status" value="1"/>
</dbReference>
<dbReference type="PANTHER" id="PTHR48022">
    <property type="entry name" value="PLASTIDIC GLUCOSE TRANSPORTER 4"/>
    <property type="match status" value="1"/>
</dbReference>
<dbReference type="GO" id="GO:0005351">
    <property type="term" value="F:carbohydrate:proton symporter activity"/>
    <property type="evidence" value="ECO:0007669"/>
    <property type="project" value="TreeGrafter"/>
</dbReference>
<feature type="transmembrane region" description="Helical" evidence="8">
    <location>
        <begin position="418"/>
        <end position="439"/>
    </location>
</feature>
<evidence type="ECO:0000256" key="7">
    <source>
        <dbReference type="RuleBase" id="RU003346"/>
    </source>
</evidence>
<evidence type="ECO:0000256" key="6">
    <source>
        <dbReference type="ARBA" id="ARBA00023136"/>
    </source>
</evidence>
<evidence type="ECO:0000313" key="10">
    <source>
        <dbReference type="EMBL" id="KAG0647222.1"/>
    </source>
</evidence>
<feature type="transmembrane region" description="Helical" evidence="8">
    <location>
        <begin position="138"/>
        <end position="155"/>
    </location>
</feature>
<dbReference type="GO" id="GO:0016020">
    <property type="term" value="C:membrane"/>
    <property type="evidence" value="ECO:0007669"/>
    <property type="project" value="UniProtKB-SubCell"/>
</dbReference>
<feature type="transmembrane region" description="Helical" evidence="8">
    <location>
        <begin position="162"/>
        <end position="182"/>
    </location>
</feature>
<feature type="transmembrane region" description="Helical" evidence="8">
    <location>
        <begin position="108"/>
        <end position="126"/>
    </location>
</feature>
<feature type="transmembrane region" description="Helical" evidence="8">
    <location>
        <begin position="202"/>
        <end position="227"/>
    </location>
</feature>